<reference evidence="2" key="2">
    <citation type="submission" date="2015-03" db="UniProtKB">
        <authorList>
            <consortium name="EnsemblPlants"/>
        </authorList>
    </citation>
    <scope>IDENTIFICATION</scope>
</reference>
<feature type="compositionally biased region" description="Pro residues" evidence="1">
    <location>
        <begin position="45"/>
        <end position="65"/>
    </location>
</feature>
<dbReference type="EnsemblPlants" id="Bo3g107570.1">
    <property type="protein sequence ID" value="Bo3g107570.1"/>
    <property type="gene ID" value="Bo3g107570"/>
</dbReference>
<dbReference type="Gramene" id="Bo3g107570.1">
    <property type="protein sequence ID" value="Bo3g107570.1"/>
    <property type="gene ID" value="Bo3g107570"/>
</dbReference>
<name>A0A0D3BFS1_BRAOL</name>
<feature type="region of interest" description="Disordered" evidence="1">
    <location>
        <begin position="1"/>
        <end position="73"/>
    </location>
</feature>
<evidence type="ECO:0000313" key="3">
    <source>
        <dbReference type="Proteomes" id="UP000032141"/>
    </source>
</evidence>
<dbReference type="HOGENOM" id="CLU_033858_1_1_1"/>
<organism evidence="2 3">
    <name type="scientific">Brassica oleracea var. oleracea</name>
    <dbReference type="NCBI Taxonomy" id="109376"/>
    <lineage>
        <taxon>Eukaryota</taxon>
        <taxon>Viridiplantae</taxon>
        <taxon>Streptophyta</taxon>
        <taxon>Embryophyta</taxon>
        <taxon>Tracheophyta</taxon>
        <taxon>Spermatophyta</taxon>
        <taxon>Magnoliopsida</taxon>
        <taxon>eudicotyledons</taxon>
        <taxon>Gunneridae</taxon>
        <taxon>Pentapetalae</taxon>
        <taxon>rosids</taxon>
        <taxon>malvids</taxon>
        <taxon>Brassicales</taxon>
        <taxon>Brassicaceae</taxon>
        <taxon>Brassiceae</taxon>
        <taxon>Brassica</taxon>
    </lineage>
</organism>
<proteinExistence type="predicted"/>
<accession>A0A0D3BFS1</accession>
<feature type="region of interest" description="Disordered" evidence="1">
    <location>
        <begin position="213"/>
        <end position="241"/>
    </location>
</feature>
<protein>
    <submittedName>
        <fullName evidence="2">Uncharacterized protein</fullName>
    </submittedName>
</protein>
<feature type="compositionally biased region" description="Low complexity" evidence="1">
    <location>
        <begin position="17"/>
        <end position="36"/>
    </location>
</feature>
<sequence length="241" mass="26657">MAPRRKPAAPTYSQLFGDDSGASSSGPSSSDAVPDSQTSQRVSWSPPPPLQMPPPPPPAAAPQPTPTNAFHPDLRVPSYAPYARYTVEDLLVQPGREGLKVLDPDRPPRNFWFGVNNRVILSVSETMKGYYDGAFPNWSMTPDHVKTTWFKCFAVAPKQKGRTVGIGSVNEVARATSSYTSKRVRLDSLEDLLDVMAVRNPTMQRMLSERRAALGLPVRDPEESDLNRQQPSNPTDYFKNM</sequence>
<reference evidence="2 3" key="1">
    <citation type="journal article" date="2014" name="Genome Biol.">
        <title>Transcriptome and methylome profiling reveals relics of genome dominance in the mesopolyploid Brassica oleracea.</title>
        <authorList>
            <person name="Parkin I.A."/>
            <person name="Koh C."/>
            <person name="Tang H."/>
            <person name="Robinson S.J."/>
            <person name="Kagale S."/>
            <person name="Clarke W.E."/>
            <person name="Town C.D."/>
            <person name="Nixon J."/>
            <person name="Krishnakumar V."/>
            <person name="Bidwell S.L."/>
            <person name="Denoeud F."/>
            <person name="Belcram H."/>
            <person name="Links M.G."/>
            <person name="Just J."/>
            <person name="Clarke C."/>
            <person name="Bender T."/>
            <person name="Huebert T."/>
            <person name="Mason A.S."/>
            <person name="Pires J.C."/>
            <person name="Barker G."/>
            <person name="Moore J."/>
            <person name="Walley P.G."/>
            <person name="Manoli S."/>
            <person name="Batley J."/>
            <person name="Edwards D."/>
            <person name="Nelson M.N."/>
            <person name="Wang X."/>
            <person name="Paterson A.H."/>
            <person name="King G."/>
            <person name="Bancroft I."/>
            <person name="Chalhoub B."/>
            <person name="Sharpe A.G."/>
        </authorList>
    </citation>
    <scope>NUCLEOTIDE SEQUENCE</scope>
    <source>
        <strain evidence="2 3">cv. TO1000</strain>
    </source>
</reference>
<dbReference type="Proteomes" id="UP000032141">
    <property type="component" value="Chromosome C3"/>
</dbReference>
<evidence type="ECO:0000256" key="1">
    <source>
        <dbReference type="SAM" id="MobiDB-lite"/>
    </source>
</evidence>
<dbReference type="AlphaFoldDB" id="A0A0D3BFS1"/>
<evidence type="ECO:0000313" key="2">
    <source>
        <dbReference type="EnsemblPlants" id="Bo3g107570.1"/>
    </source>
</evidence>
<keyword evidence="3" id="KW-1185">Reference proteome</keyword>